<evidence type="ECO:0000313" key="2">
    <source>
        <dbReference type="Proteomes" id="UP000632222"/>
    </source>
</evidence>
<gene>
    <name evidence="1" type="ORF">GCM10008938_33540</name>
</gene>
<sequence length="231" mass="26089">MKLNHTTHQFSCQYATLTVRQHHTGEFSYTLVPTNPEHSPLHQRGAATAEDARGLARTALWDYVLHTLGKQNDLAEVRREVGSTKKFQVIVSPQPREAVVTALHHQEQPQSTQILLSWLRRRLQKFRLRDLEATLQELRTLGHVHSEGDPALWTLTPKRPEVSLTEAILQVLSEAPGPLDVDTIHQHIWQDYYPTSEQFVQEAIMDLQQAAQVHLTSGGLLTVAPTMAVVP</sequence>
<dbReference type="EMBL" id="BMOD01000014">
    <property type="protein sequence ID" value="GGJ44657.1"/>
    <property type="molecule type" value="Genomic_DNA"/>
</dbReference>
<keyword evidence="2" id="KW-1185">Reference proteome</keyword>
<name>A0ABQ2D3E4_9DEIO</name>
<dbReference type="Proteomes" id="UP000632222">
    <property type="component" value="Unassembled WGS sequence"/>
</dbReference>
<reference evidence="2" key="1">
    <citation type="journal article" date="2019" name="Int. J. Syst. Evol. Microbiol.">
        <title>The Global Catalogue of Microorganisms (GCM) 10K type strain sequencing project: providing services to taxonomists for standard genome sequencing and annotation.</title>
        <authorList>
            <consortium name="The Broad Institute Genomics Platform"/>
            <consortium name="The Broad Institute Genome Sequencing Center for Infectious Disease"/>
            <person name="Wu L."/>
            <person name="Ma J."/>
        </authorList>
    </citation>
    <scope>NUCLEOTIDE SEQUENCE [LARGE SCALE GENOMIC DNA]</scope>
    <source>
        <strain evidence="2">JCM 14370</strain>
    </source>
</reference>
<organism evidence="1 2">
    <name type="scientific">Deinococcus roseus</name>
    <dbReference type="NCBI Taxonomy" id="392414"/>
    <lineage>
        <taxon>Bacteria</taxon>
        <taxon>Thermotogati</taxon>
        <taxon>Deinococcota</taxon>
        <taxon>Deinococci</taxon>
        <taxon>Deinococcales</taxon>
        <taxon>Deinococcaceae</taxon>
        <taxon>Deinococcus</taxon>
    </lineage>
</organism>
<protein>
    <submittedName>
        <fullName evidence="1">Uncharacterized protein</fullName>
    </submittedName>
</protein>
<evidence type="ECO:0000313" key="1">
    <source>
        <dbReference type="EMBL" id="GGJ44657.1"/>
    </source>
</evidence>
<proteinExistence type="predicted"/>
<accession>A0ABQ2D3E4</accession>
<comment type="caution">
    <text evidence="1">The sequence shown here is derived from an EMBL/GenBank/DDBJ whole genome shotgun (WGS) entry which is preliminary data.</text>
</comment>